<proteinExistence type="predicted"/>
<keyword evidence="2" id="KW-1185">Reference proteome</keyword>
<dbReference type="OrthoDB" id="2940308at2759"/>
<dbReference type="AlphaFoldDB" id="A0A5C3M3N1"/>
<name>A0A5C3M3N1_9AGAR</name>
<gene>
    <name evidence="1" type="ORF">BDQ12DRAFT_682309</name>
</gene>
<sequence length="212" mass="23951">MPWRYNPRHAPLVNFPCPITRAFVDTPGTQTTHSVHSPPHLHRTRCMPLPTSNDTTAARPDISYFPIDFTTQLATNISTALSSCTISANVIHVHSPSDHIGEIIAEENEYTALTVFQYLKKLAEESLKPERYNQLPDDIKIQVESIFKRRVSSASQNVGDQLWSRFLEGDQHPHSPTGRDLLLGNIHIWGLHPIYHSDDWVLHVANPSTYTA</sequence>
<organism evidence="1 2">
    <name type="scientific">Crucibulum laeve</name>
    <dbReference type="NCBI Taxonomy" id="68775"/>
    <lineage>
        <taxon>Eukaryota</taxon>
        <taxon>Fungi</taxon>
        <taxon>Dikarya</taxon>
        <taxon>Basidiomycota</taxon>
        <taxon>Agaricomycotina</taxon>
        <taxon>Agaricomycetes</taxon>
        <taxon>Agaricomycetidae</taxon>
        <taxon>Agaricales</taxon>
        <taxon>Agaricineae</taxon>
        <taxon>Nidulariaceae</taxon>
        <taxon>Crucibulum</taxon>
    </lineage>
</organism>
<dbReference type="Proteomes" id="UP000308652">
    <property type="component" value="Unassembled WGS sequence"/>
</dbReference>
<accession>A0A5C3M3N1</accession>
<dbReference type="EMBL" id="ML213600">
    <property type="protein sequence ID" value="TFK39185.1"/>
    <property type="molecule type" value="Genomic_DNA"/>
</dbReference>
<reference evidence="1 2" key="1">
    <citation type="journal article" date="2019" name="Nat. Ecol. Evol.">
        <title>Megaphylogeny resolves global patterns of mushroom evolution.</title>
        <authorList>
            <person name="Varga T."/>
            <person name="Krizsan K."/>
            <person name="Foldi C."/>
            <person name="Dima B."/>
            <person name="Sanchez-Garcia M."/>
            <person name="Sanchez-Ramirez S."/>
            <person name="Szollosi G.J."/>
            <person name="Szarkandi J.G."/>
            <person name="Papp V."/>
            <person name="Albert L."/>
            <person name="Andreopoulos W."/>
            <person name="Angelini C."/>
            <person name="Antonin V."/>
            <person name="Barry K.W."/>
            <person name="Bougher N.L."/>
            <person name="Buchanan P."/>
            <person name="Buyck B."/>
            <person name="Bense V."/>
            <person name="Catcheside P."/>
            <person name="Chovatia M."/>
            <person name="Cooper J."/>
            <person name="Damon W."/>
            <person name="Desjardin D."/>
            <person name="Finy P."/>
            <person name="Geml J."/>
            <person name="Haridas S."/>
            <person name="Hughes K."/>
            <person name="Justo A."/>
            <person name="Karasinski D."/>
            <person name="Kautmanova I."/>
            <person name="Kiss B."/>
            <person name="Kocsube S."/>
            <person name="Kotiranta H."/>
            <person name="LaButti K.M."/>
            <person name="Lechner B.E."/>
            <person name="Liimatainen K."/>
            <person name="Lipzen A."/>
            <person name="Lukacs Z."/>
            <person name="Mihaltcheva S."/>
            <person name="Morgado L.N."/>
            <person name="Niskanen T."/>
            <person name="Noordeloos M.E."/>
            <person name="Ohm R.A."/>
            <person name="Ortiz-Santana B."/>
            <person name="Ovrebo C."/>
            <person name="Racz N."/>
            <person name="Riley R."/>
            <person name="Savchenko A."/>
            <person name="Shiryaev A."/>
            <person name="Soop K."/>
            <person name="Spirin V."/>
            <person name="Szebenyi C."/>
            <person name="Tomsovsky M."/>
            <person name="Tulloss R.E."/>
            <person name="Uehling J."/>
            <person name="Grigoriev I.V."/>
            <person name="Vagvolgyi C."/>
            <person name="Papp T."/>
            <person name="Martin F.M."/>
            <person name="Miettinen O."/>
            <person name="Hibbett D.S."/>
            <person name="Nagy L.G."/>
        </authorList>
    </citation>
    <scope>NUCLEOTIDE SEQUENCE [LARGE SCALE GENOMIC DNA]</scope>
    <source>
        <strain evidence="1 2">CBS 166.37</strain>
    </source>
</reference>
<protein>
    <submittedName>
        <fullName evidence="1">Uncharacterized protein</fullName>
    </submittedName>
</protein>
<evidence type="ECO:0000313" key="2">
    <source>
        <dbReference type="Proteomes" id="UP000308652"/>
    </source>
</evidence>
<evidence type="ECO:0000313" key="1">
    <source>
        <dbReference type="EMBL" id="TFK39185.1"/>
    </source>
</evidence>